<sequence>SDDNIDNKSFFIKKLTKKGVKIVDSPMAGRNVTTIVFCPIVSRFETDINSHIKILHHVLSRVIVVAMHHTFDKEYTLPNNRQMNNRAVILLVDCLFHETKGFLSCTRNKNSVKMVRKEVITSFLYHIILIHET</sequence>
<dbReference type="Proteomes" id="UP000694389">
    <property type="component" value="Unassembled WGS sequence"/>
</dbReference>
<reference evidence="1" key="1">
    <citation type="submission" date="2025-08" db="UniProtKB">
        <authorList>
            <consortium name="Ensembl"/>
        </authorList>
    </citation>
    <scope>IDENTIFICATION</scope>
</reference>
<dbReference type="GeneTree" id="ENSGT01110000267317"/>
<evidence type="ECO:0000313" key="1">
    <source>
        <dbReference type="Ensembl" id="ENSDLAP00005020057.2"/>
    </source>
</evidence>
<evidence type="ECO:0000313" key="2">
    <source>
        <dbReference type="Proteomes" id="UP000694389"/>
    </source>
</evidence>
<dbReference type="Ensembl" id="ENSDLAT00005021525.2">
    <property type="protein sequence ID" value="ENSDLAP00005020057.2"/>
    <property type="gene ID" value="ENSDLAG00005009392.2"/>
</dbReference>
<organism evidence="1 2">
    <name type="scientific">Dicentrarchus labrax</name>
    <name type="common">European seabass</name>
    <name type="synonym">Morone labrax</name>
    <dbReference type="NCBI Taxonomy" id="13489"/>
    <lineage>
        <taxon>Eukaryota</taxon>
        <taxon>Metazoa</taxon>
        <taxon>Chordata</taxon>
        <taxon>Craniata</taxon>
        <taxon>Vertebrata</taxon>
        <taxon>Euteleostomi</taxon>
        <taxon>Actinopterygii</taxon>
        <taxon>Neopterygii</taxon>
        <taxon>Teleostei</taxon>
        <taxon>Neoteleostei</taxon>
        <taxon>Acanthomorphata</taxon>
        <taxon>Eupercaria</taxon>
        <taxon>Moronidae</taxon>
        <taxon>Dicentrarchus</taxon>
    </lineage>
</organism>
<dbReference type="PANTHER" id="PTHR34488:SF1">
    <property type="entry name" value="SI:CH211-245H14.1-RELATED"/>
    <property type="match status" value="1"/>
</dbReference>
<name>A0A8C4EK50_DICLA</name>
<dbReference type="PANTHER" id="PTHR34488">
    <property type="entry name" value="SI:CH211-245H14.1-RELATED"/>
    <property type="match status" value="1"/>
</dbReference>
<accession>A0A8C4EK50</accession>
<protein>
    <submittedName>
        <fullName evidence="1">Uncharacterized protein</fullName>
    </submittedName>
</protein>
<reference evidence="1" key="2">
    <citation type="submission" date="2025-09" db="UniProtKB">
        <authorList>
            <consortium name="Ensembl"/>
        </authorList>
    </citation>
    <scope>IDENTIFICATION</scope>
</reference>
<dbReference type="AlphaFoldDB" id="A0A8C4EK50"/>
<keyword evidence="2" id="KW-1185">Reference proteome</keyword>
<proteinExistence type="predicted"/>